<dbReference type="SMART" id="SM00421">
    <property type="entry name" value="HTH_LUXR"/>
    <property type="match status" value="1"/>
</dbReference>
<name>A0ABY4X9Y0_9SPHN</name>
<accession>A0ABY4X9Y0</accession>
<dbReference type="PROSITE" id="PS50043">
    <property type="entry name" value="HTH_LUXR_2"/>
    <property type="match status" value="1"/>
</dbReference>
<evidence type="ECO:0000313" key="5">
    <source>
        <dbReference type="Proteomes" id="UP001056937"/>
    </source>
</evidence>
<evidence type="ECO:0000256" key="2">
    <source>
        <dbReference type="SAM" id="Phobius"/>
    </source>
</evidence>
<keyword evidence="2" id="KW-0812">Transmembrane</keyword>
<keyword evidence="2" id="KW-0472">Membrane</keyword>
<dbReference type="InterPro" id="IPR000792">
    <property type="entry name" value="Tscrpt_reg_LuxR_C"/>
</dbReference>
<protein>
    <submittedName>
        <fullName evidence="4">Helix-turn-helix transcriptional regulator</fullName>
    </submittedName>
</protein>
<keyword evidence="2" id="KW-1133">Transmembrane helix</keyword>
<dbReference type="Gene3D" id="1.10.10.10">
    <property type="entry name" value="Winged helix-like DNA-binding domain superfamily/Winged helix DNA-binding domain"/>
    <property type="match status" value="1"/>
</dbReference>
<feature type="domain" description="HTH luxR-type" evidence="3">
    <location>
        <begin position="2"/>
        <end position="67"/>
    </location>
</feature>
<dbReference type="EMBL" id="CP084930">
    <property type="protein sequence ID" value="USI73768.1"/>
    <property type="molecule type" value="Genomic_DNA"/>
</dbReference>
<feature type="transmembrane region" description="Helical" evidence="2">
    <location>
        <begin position="107"/>
        <end position="129"/>
    </location>
</feature>
<feature type="region of interest" description="Disordered" evidence="1">
    <location>
        <begin position="68"/>
        <end position="89"/>
    </location>
</feature>
<evidence type="ECO:0000313" key="4">
    <source>
        <dbReference type="EMBL" id="USI73768.1"/>
    </source>
</evidence>
<dbReference type="Proteomes" id="UP001056937">
    <property type="component" value="Chromosome 1"/>
</dbReference>
<dbReference type="SUPFAM" id="SSF46894">
    <property type="entry name" value="C-terminal effector domain of the bipartite response regulators"/>
    <property type="match status" value="1"/>
</dbReference>
<keyword evidence="5" id="KW-1185">Reference proteome</keyword>
<proteinExistence type="predicted"/>
<dbReference type="InterPro" id="IPR016032">
    <property type="entry name" value="Sig_transdc_resp-reg_C-effctor"/>
</dbReference>
<organism evidence="4 5">
    <name type="scientific">Sphingomonas morindae</name>
    <dbReference type="NCBI Taxonomy" id="1541170"/>
    <lineage>
        <taxon>Bacteria</taxon>
        <taxon>Pseudomonadati</taxon>
        <taxon>Pseudomonadota</taxon>
        <taxon>Alphaproteobacteria</taxon>
        <taxon>Sphingomonadales</taxon>
        <taxon>Sphingomonadaceae</taxon>
        <taxon>Sphingomonas</taxon>
    </lineage>
</organism>
<reference evidence="4" key="1">
    <citation type="journal article" date="2022" name="Toxins">
        <title>Genomic Analysis of Sphingopyxis sp. USTB-05 for Biodegrading Cyanobacterial Hepatotoxins.</title>
        <authorList>
            <person name="Liu C."/>
            <person name="Xu Q."/>
            <person name="Zhao Z."/>
            <person name="Zhang H."/>
            <person name="Liu X."/>
            <person name="Yin C."/>
            <person name="Liu Y."/>
            <person name="Yan H."/>
        </authorList>
    </citation>
    <scope>NUCLEOTIDE SEQUENCE</scope>
    <source>
        <strain evidence="4">NBD5</strain>
    </source>
</reference>
<feature type="compositionally biased region" description="Pro residues" evidence="1">
    <location>
        <begin position="73"/>
        <end position="83"/>
    </location>
</feature>
<evidence type="ECO:0000259" key="3">
    <source>
        <dbReference type="PROSITE" id="PS50043"/>
    </source>
</evidence>
<gene>
    <name evidence="4" type="ORF">LHA26_04680</name>
</gene>
<sequence>MHDERFDSLSERQRLYLRLVFTHHNSSEIGRQTGSSPDAVDKQLKIAMRRLGVSSRFEAARQFAAYESGVQPSDPPATGPSLPPVRSLPLPVPTKANPANTLSWRQVLIWGLVIGLLGPALITLAAAALEAADHVLGGAGHP</sequence>
<evidence type="ECO:0000256" key="1">
    <source>
        <dbReference type="SAM" id="MobiDB-lite"/>
    </source>
</evidence>
<dbReference type="InterPro" id="IPR036388">
    <property type="entry name" value="WH-like_DNA-bd_sf"/>
</dbReference>
<dbReference type="RefSeq" id="WP_252167574.1">
    <property type="nucleotide sequence ID" value="NZ_CP084930.1"/>
</dbReference>